<dbReference type="InterPro" id="IPR013096">
    <property type="entry name" value="Cupin_2"/>
</dbReference>
<dbReference type="GO" id="GO:0003677">
    <property type="term" value="F:DNA binding"/>
    <property type="evidence" value="ECO:0007669"/>
    <property type="project" value="UniProtKB-KW"/>
</dbReference>
<keyword evidence="1" id="KW-0238">DNA-binding</keyword>
<dbReference type="Pfam" id="PF01381">
    <property type="entry name" value="HTH_3"/>
    <property type="match status" value="1"/>
</dbReference>
<accession>A0A9D1DC68</accession>
<dbReference type="AlphaFoldDB" id="A0A9D1DC68"/>
<dbReference type="InterPro" id="IPR011051">
    <property type="entry name" value="RmlC_Cupin_sf"/>
</dbReference>
<evidence type="ECO:0000256" key="1">
    <source>
        <dbReference type="ARBA" id="ARBA00023125"/>
    </source>
</evidence>
<dbReference type="GO" id="GO:0003700">
    <property type="term" value="F:DNA-binding transcription factor activity"/>
    <property type="evidence" value="ECO:0007669"/>
    <property type="project" value="TreeGrafter"/>
</dbReference>
<reference evidence="3" key="1">
    <citation type="submission" date="2020-10" db="EMBL/GenBank/DDBJ databases">
        <authorList>
            <person name="Gilroy R."/>
        </authorList>
    </citation>
    <scope>NUCLEOTIDE SEQUENCE</scope>
    <source>
        <strain evidence="3">ChiW25-3613</strain>
    </source>
</reference>
<dbReference type="SMART" id="SM00530">
    <property type="entry name" value="HTH_XRE"/>
    <property type="match status" value="1"/>
</dbReference>
<dbReference type="CDD" id="cd00093">
    <property type="entry name" value="HTH_XRE"/>
    <property type="match status" value="1"/>
</dbReference>
<dbReference type="InterPro" id="IPR010982">
    <property type="entry name" value="Lambda_DNA-bd_dom_sf"/>
</dbReference>
<dbReference type="CDD" id="cd02209">
    <property type="entry name" value="cupin_XRE_C"/>
    <property type="match status" value="1"/>
</dbReference>
<dbReference type="PANTHER" id="PTHR46797">
    <property type="entry name" value="HTH-TYPE TRANSCRIPTIONAL REGULATOR"/>
    <property type="match status" value="1"/>
</dbReference>
<name>A0A9D1DC68_9FIRM</name>
<evidence type="ECO:0000313" key="4">
    <source>
        <dbReference type="Proteomes" id="UP000824179"/>
    </source>
</evidence>
<dbReference type="PROSITE" id="PS50943">
    <property type="entry name" value="HTH_CROC1"/>
    <property type="match status" value="1"/>
</dbReference>
<gene>
    <name evidence="3" type="ORF">IAB90_02705</name>
</gene>
<dbReference type="GO" id="GO:0005829">
    <property type="term" value="C:cytosol"/>
    <property type="evidence" value="ECO:0007669"/>
    <property type="project" value="TreeGrafter"/>
</dbReference>
<organism evidence="3 4">
    <name type="scientific">Candidatus Coproplasma stercoripullorum</name>
    <dbReference type="NCBI Taxonomy" id="2840751"/>
    <lineage>
        <taxon>Bacteria</taxon>
        <taxon>Bacillati</taxon>
        <taxon>Bacillota</taxon>
        <taxon>Clostridia</taxon>
        <taxon>Eubacteriales</taxon>
        <taxon>Candidatus Coproplasma</taxon>
    </lineage>
</organism>
<dbReference type="Proteomes" id="UP000824179">
    <property type="component" value="Unassembled WGS sequence"/>
</dbReference>
<dbReference type="Pfam" id="PF07883">
    <property type="entry name" value="Cupin_2"/>
    <property type="match status" value="1"/>
</dbReference>
<dbReference type="InterPro" id="IPR014710">
    <property type="entry name" value="RmlC-like_jellyroll"/>
</dbReference>
<dbReference type="SUPFAM" id="SSF51182">
    <property type="entry name" value="RmlC-like cupins"/>
    <property type="match status" value="1"/>
</dbReference>
<dbReference type="SUPFAM" id="SSF47413">
    <property type="entry name" value="lambda repressor-like DNA-binding domains"/>
    <property type="match status" value="1"/>
</dbReference>
<protein>
    <submittedName>
        <fullName evidence="3">Helix-turn-helix transcriptional regulator</fullName>
    </submittedName>
</protein>
<dbReference type="InterPro" id="IPR050807">
    <property type="entry name" value="TransReg_Diox_bact_type"/>
</dbReference>
<reference evidence="3" key="2">
    <citation type="journal article" date="2021" name="PeerJ">
        <title>Extensive microbial diversity within the chicken gut microbiome revealed by metagenomics and culture.</title>
        <authorList>
            <person name="Gilroy R."/>
            <person name="Ravi A."/>
            <person name="Getino M."/>
            <person name="Pursley I."/>
            <person name="Horton D.L."/>
            <person name="Alikhan N.F."/>
            <person name="Baker D."/>
            <person name="Gharbi K."/>
            <person name="Hall N."/>
            <person name="Watson M."/>
            <person name="Adriaenssens E.M."/>
            <person name="Foster-Nyarko E."/>
            <person name="Jarju S."/>
            <person name="Secka A."/>
            <person name="Antonio M."/>
            <person name="Oren A."/>
            <person name="Chaudhuri R.R."/>
            <person name="La Ragione R."/>
            <person name="Hildebrand F."/>
            <person name="Pallen M.J."/>
        </authorList>
    </citation>
    <scope>NUCLEOTIDE SEQUENCE</scope>
    <source>
        <strain evidence="3">ChiW25-3613</strain>
    </source>
</reference>
<dbReference type="EMBL" id="DVHB01000049">
    <property type="protein sequence ID" value="HIR39270.1"/>
    <property type="molecule type" value="Genomic_DNA"/>
</dbReference>
<dbReference type="InterPro" id="IPR001387">
    <property type="entry name" value="Cro/C1-type_HTH"/>
</dbReference>
<evidence type="ECO:0000259" key="2">
    <source>
        <dbReference type="PROSITE" id="PS50943"/>
    </source>
</evidence>
<sequence>MEIGSKIKQLRQQLNLSQAELADRCELTKGYISQLENDITSPSIATLCDILAALGTDLAEFFKKEDDERVVFGADDFIEKRDDGMTLKWIIPNAQKNMMEPVILELLPGAASSEDFPHDGEEFGYVLDGKVRITLGKKAYVCKRGETFYYKANKTHCVSNAGKTTAKILWISTPPNF</sequence>
<comment type="caution">
    <text evidence="3">The sequence shown here is derived from an EMBL/GenBank/DDBJ whole genome shotgun (WGS) entry which is preliminary data.</text>
</comment>
<proteinExistence type="predicted"/>
<feature type="domain" description="HTH cro/C1-type" evidence="2">
    <location>
        <begin position="7"/>
        <end position="61"/>
    </location>
</feature>
<dbReference type="Gene3D" id="2.60.120.10">
    <property type="entry name" value="Jelly Rolls"/>
    <property type="match status" value="1"/>
</dbReference>
<evidence type="ECO:0000313" key="3">
    <source>
        <dbReference type="EMBL" id="HIR39270.1"/>
    </source>
</evidence>
<dbReference type="Gene3D" id="1.10.260.40">
    <property type="entry name" value="lambda repressor-like DNA-binding domains"/>
    <property type="match status" value="1"/>
</dbReference>
<dbReference type="PANTHER" id="PTHR46797:SF2">
    <property type="entry name" value="TRANSCRIPTIONAL REGULATOR"/>
    <property type="match status" value="1"/>
</dbReference>